<protein>
    <submittedName>
        <fullName evidence="2">Uncharacterized protein</fullName>
    </submittedName>
</protein>
<dbReference type="EMBL" id="KQ422765">
    <property type="protein sequence ID" value="KOF74307.1"/>
    <property type="molecule type" value="Genomic_DNA"/>
</dbReference>
<reference evidence="2" key="1">
    <citation type="submission" date="2015-07" db="EMBL/GenBank/DDBJ databases">
        <title>MeaNS - Measles Nucleotide Surveillance Program.</title>
        <authorList>
            <person name="Tran T."/>
            <person name="Druce J."/>
        </authorList>
    </citation>
    <scope>NUCLEOTIDE SEQUENCE</scope>
    <source>
        <strain evidence="2">UCB-OBI-ISO-001</strain>
        <tissue evidence="2">Gonad</tissue>
    </source>
</reference>
<feature type="transmembrane region" description="Helical" evidence="1">
    <location>
        <begin position="6"/>
        <end position="24"/>
    </location>
</feature>
<keyword evidence="1" id="KW-0812">Transmembrane</keyword>
<accession>A0A0L8GB94</accession>
<organism evidence="2">
    <name type="scientific">Octopus bimaculoides</name>
    <name type="common">California two-spotted octopus</name>
    <dbReference type="NCBI Taxonomy" id="37653"/>
    <lineage>
        <taxon>Eukaryota</taxon>
        <taxon>Metazoa</taxon>
        <taxon>Spiralia</taxon>
        <taxon>Lophotrochozoa</taxon>
        <taxon>Mollusca</taxon>
        <taxon>Cephalopoda</taxon>
        <taxon>Coleoidea</taxon>
        <taxon>Octopodiformes</taxon>
        <taxon>Octopoda</taxon>
        <taxon>Incirrata</taxon>
        <taxon>Octopodidae</taxon>
        <taxon>Octopus</taxon>
    </lineage>
</organism>
<evidence type="ECO:0000256" key="1">
    <source>
        <dbReference type="SAM" id="Phobius"/>
    </source>
</evidence>
<keyword evidence="1" id="KW-0472">Membrane</keyword>
<name>A0A0L8GB94_OCTBM</name>
<sequence>MQKLFAIIFVVSNFLVMQSIILYLSRGEHSYFTSNNIVNYRSTMQFHSPLCHKINSDR</sequence>
<proteinExistence type="predicted"/>
<dbReference type="AlphaFoldDB" id="A0A0L8GB94"/>
<keyword evidence="1" id="KW-1133">Transmembrane helix</keyword>
<evidence type="ECO:0000313" key="2">
    <source>
        <dbReference type="EMBL" id="KOF74307.1"/>
    </source>
</evidence>
<gene>
    <name evidence="2" type="ORF">OCBIM_22036443mg</name>
</gene>